<dbReference type="PANTHER" id="PTHR46212">
    <property type="entry name" value="PEFLIN"/>
    <property type="match status" value="1"/>
</dbReference>
<dbReference type="GO" id="GO:0003824">
    <property type="term" value="F:catalytic activity"/>
    <property type="evidence" value="ECO:0007669"/>
    <property type="project" value="InterPro"/>
</dbReference>
<dbReference type="InterPro" id="IPR036663">
    <property type="entry name" value="Fumarylacetoacetase_C_sf"/>
</dbReference>
<dbReference type="InterPro" id="IPR002048">
    <property type="entry name" value="EF_hand_dom"/>
</dbReference>
<dbReference type="Gene3D" id="3.90.850.10">
    <property type="entry name" value="Fumarylacetoacetase-like, C-terminal domain"/>
    <property type="match status" value="1"/>
</dbReference>
<comment type="similarity">
    <text evidence="2">Belongs to the FAH family.</text>
</comment>
<evidence type="ECO:0000256" key="3">
    <source>
        <dbReference type="ARBA" id="ARBA00022490"/>
    </source>
</evidence>
<dbReference type="AlphaFoldDB" id="A0A8H6Z820"/>
<keyword evidence="5" id="KW-0677">Repeat</keyword>
<keyword evidence="3" id="KW-0963">Cytoplasm</keyword>
<evidence type="ECO:0000256" key="5">
    <source>
        <dbReference type="ARBA" id="ARBA00022737"/>
    </source>
</evidence>
<name>A0A8H6Z820_9AGAR</name>
<dbReference type="Proteomes" id="UP000620124">
    <property type="component" value="Unassembled WGS sequence"/>
</dbReference>
<evidence type="ECO:0000313" key="9">
    <source>
        <dbReference type="Proteomes" id="UP000620124"/>
    </source>
</evidence>
<accession>A0A8H6Z820</accession>
<dbReference type="InterPro" id="IPR011234">
    <property type="entry name" value="Fumarylacetoacetase-like_C"/>
</dbReference>
<evidence type="ECO:0000256" key="6">
    <source>
        <dbReference type="ARBA" id="ARBA00022837"/>
    </source>
</evidence>
<comment type="subcellular location">
    <subcellularLocation>
        <location evidence="1">Cytoplasm</location>
    </subcellularLocation>
</comment>
<protein>
    <submittedName>
        <fullName evidence="8">Programmed cell death protein 6</fullName>
    </submittedName>
</protein>
<dbReference type="PROSITE" id="PS50222">
    <property type="entry name" value="EF_HAND_2"/>
    <property type="match status" value="1"/>
</dbReference>
<dbReference type="Gene3D" id="1.10.238.10">
    <property type="entry name" value="EF-hand"/>
    <property type="match status" value="1"/>
</dbReference>
<dbReference type="GO" id="GO:0005509">
    <property type="term" value="F:calcium ion binding"/>
    <property type="evidence" value="ECO:0007669"/>
    <property type="project" value="InterPro"/>
</dbReference>
<reference evidence="8" key="1">
    <citation type="submission" date="2020-05" db="EMBL/GenBank/DDBJ databases">
        <title>Mycena genomes resolve the evolution of fungal bioluminescence.</title>
        <authorList>
            <person name="Tsai I.J."/>
        </authorList>
    </citation>
    <scope>NUCLEOTIDE SEQUENCE</scope>
    <source>
        <strain evidence="8">CCC161011</strain>
    </source>
</reference>
<evidence type="ECO:0000256" key="4">
    <source>
        <dbReference type="ARBA" id="ARBA00022723"/>
    </source>
</evidence>
<dbReference type="PANTHER" id="PTHR46212:SF3">
    <property type="entry name" value="GH27120P"/>
    <property type="match status" value="1"/>
</dbReference>
<keyword evidence="4" id="KW-0479">Metal-binding</keyword>
<keyword evidence="9" id="KW-1185">Reference proteome</keyword>
<sequence length="250" mass="28509">MSTRPRTSPCASLAEILPLRHGPHHKQDVHPIRQQSGTITAQELERALINGDWTPFDLDKVKLPTTIFDTDRSGMIGFNEFTSLWKYIKDLQNIFYLTATAPTLPGPPVKLVIVIGKPVKDVSEVDALDYVLRCTAANDVSFCKHQMAVSQWMFSKAFDNTSPLGPCLVWPFFFRRPADKPHVKWTVLLVLALETLQALFFFRSSYSRFIERFGQIQIDLIWADSLQILAGYLTKFTVQVHFLTRLHACK</sequence>
<evidence type="ECO:0000313" key="8">
    <source>
        <dbReference type="EMBL" id="KAF7372046.1"/>
    </source>
</evidence>
<evidence type="ECO:0000259" key="7">
    <source>
        <dbReference type="PROSITE" id="PS50222"/>
    </source>
</evidence>
<dbReference type="Pfam" id="PF01557">
    <property type="entry name" value="FAA_hydrolase"/>
    <property type="match status" value="1"/>
</dbReference>
<gene>
    <name evidence="8" type="ORF">MVEN_00062900</name>
</gene>
<dbReference type="GO" id="GO:0005737">
    <property type="term" value="C:cytoplasm"/>
    <property type="evidence" value="ECO:0007669"/>
    <property type="project" value="UniProtKB-SubCell"/>
</dbReference>
<dbReference type="InterPro" id="IPR018247">
    <property type="entry name" value="EF_Hand_1_Ca_BS"/>
</dbReference>
<dbReference type="PROSITE" id="PS00018">
    <property type="entry name" value="EF_HAND_1"/>
    <property type="match status" value="1"/>
</dbReference>
<dbReference type="SUPFAM" id="SSF47473">
    <property type="entry name" value="EF-hand"/>
    <property type="match status" value="1"/>
</dbReference>
<keyword evidence="6" id="KW-0106">Calcium</keyword>
<dbReference type="GO" id="GO:0048306">
    <property type="term" value="F:calcium-dependent protein binding"/>
    <property type="evidence" value="ECO:0007669"/>
    <property type="project" value="UniProtKB-ARBA"/>
</dbReference>
<proteinExistence type="inferred from homology"/>
<dbReference type="EMBL" id="JACAZI010000001">
    <property type="protein sequence ID" value="KAF7372046.1"/>
    <property type="molecule type" value="Genomic_DNA"/>
</dbReference>
<evidence type="ECO:0000256" key="2">
    <source>
        <dbReference type="ARBA" id="ARBA00010211"/>
    </source>
</evidence>
<feature type="domain" description="EF-hand" evidence="7">
    <location>
        <begin position="68"/>
        <end position="91"/>
    </location>
</feature>
<dbReference type="SUPFAM" id="SSF56529">
    <property type="entry name" value="FAH"/>
    <property type="match status" value="1"/>
</dbReference>
<dbReference type="InterPro" id="IPR011992">
    <property type="entry name" value="EF-hand-dom_pair"/>
</dbReference>
<comment type="caution">
    <text evidence="8">The sequence shown here is derived from an EMBL/GenBank/DDBJ whole genome shotgun (WGS) entry which is preliminary data.</text>
</comment>
<dbReference type="OrthoDB" id="3038958at2759"/>
<evidence type="ECO:0000256" key="1">
    <source>
        <dbReference type="ARBA" id="ARBA00004496"/>
    </source>
</evidence>
<organism evidence="8 9">
    <name type="scientific">Mycena venus</name>
    <dbReference type="NCBI Taxonomy" id="2733690"/>
    <lineage>
        <taxon>Eukaryota</taxon>
        <taxon>Fungi</taxon>
        <taxon>Dikarya</taxon>
        <taxon>Basidiomycota</taxon>
        <taxon>Agaricomycotina</taxon>
        <taxon>Agaricomycetes</taxon>
        <taxon>Agaricomycetidae</taxon>
        <taxon>Agaricales</taxon>
        <taxon>Marasmiineae</taxon>
        <taxon>Mycenaceae</taxon>
        <taxon>Mycena</taxon>
    </lineage>
</organism>
<dbReference type="InterPro" id="IPR051426">
    <property type="entry name" value="Peflin/Sorcin_CaBP"/>
</dbReference>